<dbReference type="EMBL" id="JANPWB010000002">
    <property type="protein sequence ID" value="KAJ1210653.1"/>
    <property type="molecule type" value="Genomic_DNA"/>
</dbReference>
<gene>
    <name evidence="1" type="ORF">NDU88_006015</name>
</gene>
<evidence type="ECO:0000313" key="2">
    <source>
        <dbReference type="Proteomes" id="UP001066276"/>
    </source>
</evidence>
<evidence type="ECO:0000313" key="1">
    <source>
        <dbReference type="EMBL" id="KAJ1210653.1"/>
    </source>
</evidence>
<dbReference type="Proteomes" id="UP001066276">
    <property type="component" value="Chromosome 1_2"/>
</dbReference>
<accession>A0AAV7WDK8</accession>
<proteinExistence type="predicted"/>
<sequence>MTWNQLTRYFCVQSRRRDERHENESRERLPQVDVRRGASVTQFLSLEREREVNSSRWYEANESMIRCTNSKLPQGKTVSAVKKCRINV</sequence>
<keyword evidence="2" id="KW-1185">Reference proteome</keyword>
<organism evidence="1 2">
    <name type="scientific">Pleurodeles waltl</name>
    <name type="common">Iberian ribbed newt</name>
    <dbReference type="NCBI Taxonomy" id="8319"/>
    <lineage>
        <taxon>Eukaryota</taxon>
        <taxon>Metazoa</taxon>
        <taxon>Chordata</taxon>
        <taxon>Craniata</taxon>
        <taxon>Vertebrata</taxon>
        <taxon>Euteleostomi</taxon>
        <taxon>Amphibia</taxon>
        <taxon>Batrachia</taxon>
        <taxon>Caudata</taxon>
        <taxon>Salamandroidea</taxon>
        <taxon>Salamandridae</taxon>
        <taxon>Pleurodelinae</taxon>
        <taxon>Pleurodeles</taxon>
    </lineage>
</organism>
<dbReference type="AlphaFoldDB" id="A0AAV7WDK8"/>
<protein>
    <submittedName>
        <fullName evidence="1">Uncharacterized protein</fullName>
    </submittedName>
</protein>
<name>A0AAV7WDK8_PLEWA</name>
<comment type="caution">
    <text evidence="1">The sequence shown here is derived from an EMBL/GenBank/DDBJ whole genome shotgun (WGS) entry which is preliminary data.</text>
</comment>
<reference evidence="1" key="1">
    <citation type="journal article" date="2022" name="bioRxiv">
        <title>Sequencing and chromosome-scale assembly of the giantPleurodeles waltlgenome.</title>
        <authorList>
            <person name="Brown T."/>
            <person name="Elewa A."/>
            <person name="Iarovenko S."/>
            <person name="Subramanian E."/>
            <person name="Araus A.J."/>
            <person name="Petzold A."/>
            <person name="Susuki M."/>
            <person name="Suzuki K.-i.T."/>
            <person name="Hayashi T."/>
            <person name="Toyoda A."/>
            <person name="Oliveira C."/>
            <person name="Osipova E."/>
            <person name="Leigh N.D."/>
            <person name="Simon A."/>
            <person name="Yun M.H."/>
        </authorList>
    </citation>
    <scope>NUCLEOTIDE SEQUENCE</scope>
    <source>
        <strain evidence="1">20211129_DDA</strain>
        <tissue evidence="1">Liver</tissue>
    </source>
</reference>